<evidence type="ECO:0000313" key="6">
    <source>
        <dbReference type="EMBL" id="REE25205.1"/>
    </source>
</evidence>
<evidence type="ECO:0000259" key="5">
    <source>
        <dbReference type="SMART" id="SM00739"/>
    </source>
</evidence>
<dbReference type="Proteomes" id="UP000256864">
    <property type="component" value="Unassembled WGS sequence"/>
</dbReference>
<dbReference type="InterPro" id="IPR014722">
    <property type="entry name" value="Rib_uL2_dom2"/>
</dbReference>
<dbReference type="FunFam" id="2.30.30.30:FF:000009">
    <property type="entry name" value="60S ribosomal protein L26"/>
    <property type="match status" value="1"/>
</dbReference>
<gene>
    <name evidence="4" type="primary">rpl24</name>
    <name evidence="6" type="ORF">C7452_1554</name>
</gene>
<dbReference type="Pfam" id="PF00467">
    <property type="entry name" value="KOW"/>
    <property type="match status" value="1"/>
</dbReference>
<dbReference type="PROSITE" id="PS01108">
    <property type="entry name" value="RIBOSOMAL_L24"/>
    <property type="match status" value="1"/>
</dbReference>
<sequence length="117" mass="13880">MSKQPRKQRKYIYEAPLHARRKMMSANLSRELREEYGRRSLPIRKGDKVEILRGDFRGHEGKVEKVDLKRYRVYVEGATIQKVDGTTVYFPLHPSNLRIVDLNLDDEKRIKILERKG</sequence>
<dbReference type="GO" id="GO:0006412">
    <property type="term" value="P:translation"/>
    <property type="evidence" value="ECO:0007669"/>
    <property type="project" value="UniProtKB-UniRule"/>
</dbReference>
<keyword evidence="4" id="KW-0699">rRNA-binding</keyword>
<dbReference type="RefSeq" id="WP_115892758.1">
    <property type="nucleotide sequence ID" value="NZ_QREL01000003.1"/>
</dbReference>
<evidence type="ECO:0000256" key="2">
    <source>
        <dbReference type="ARBA" id="ARBA00022980"/>
    </source>
</evidence>
<dbReference type="InterPro" id="IPR005756">
    <property type="entry name" value="Ribosomal_uL24_euk/arc"/>
</dbReference>
<dbReference type="SUPFAM" id="SSF50104">
    <property type="entry name" value="Translation proteins SH3-like domain"/>
    <property type="match status" value="1"/>
</dbReference>
<keyword evidence="7" id="KW-1185">Reference proteome</keyword>
<dbReference type="AlphaFoldDB" id="A0A371NC32"/>
<dbReference type="GO" id="GO:0015934">
    <property type="term" value="C:large ribosomal subunit"/>
    <property type="evidence" value="ECO:0007669"/>
    <property type="project" value="UniProtKB-UniRule"/>
</dbReference>
<dbReference type="CDD" id="cd06089">
    <property type="entry name" value="KOW_RPL26"/>
    <property type="match status" value="1"/>
</dbReference>
<dbReference type="InterPro" id="IPR008991">
    <property type="entry name" value="Translation_prot_SH3-like_sf"/>
</dbReference>
<dbReference type="NCBIfam" id="TIGR01080">
    <property type="entry name" value="rplX_A_E"/>
    <property type="match status" value="1"/>
</dbReference>
<comment type="function">
    <text evidence="4">One of two assembly initiator proteins, it binds directly to the 5'-end of the 23S rRNA, where it nucleates assembly of the 50S subunit.</text>
</comment>
<proteinExistence type="inferred from homology"/>
<keyword evidence="3 4" id="KW-0687">Ribonucleoprotein</keyword>
<dbReference type="Pfam" id="PF16906">
    <property type="entry name" value="Ribosomal_L26"/>
    <property type="match status" value="1"/>
</dbReference>
<dbReference type="GeneID" id="301441787"/>
<dbReference type="InterPro" id="IPR041988">
    <property type="entry name" value="Ribosomal_uL24_KOW"/>
</dbReference>
<name>A0A371NC32_9EURY</name>
<evidence type="ECO:0000313" key="7">
    <source>
        <dbReference type="Proteomes" id="UP000256864"/>
    </source>
</evidence>
<keyword evidence="4" id="KW-0694">RNA-binding</keyword>
<reference evidence="6 7" key="1">
    <citation type="submission" date="2018-07" db="EMBL/GenBank/DDBJ databases">
        <title>Genomic Encyclopedia of Type Strains, Phase IV (KMG-IV): sequencing the most valuable type-strain genomes for metagenomic binning, comparative biology and taxonomic classification.</title>
        <authorList>
            <person name="Goeker M."/>
        </authorList>
    </citation>
    <scope>NUCLEOTIDE SEQUENCE [LARGE SCALE GENOMIC DNA]</scope>
    <source>
        <strain evidence="6 7">DSM 7466</strain>
    </source>
</reference>
<dbReference type="InterPro" id="IPR005825">
    <property type="entry name" value="Ribosomal_uL24_CS"/>
</dbReference>
<dbReference type="HAMAP" id="MF_01326_A">
    <property type="entry name" value="Ribosomal_uL24_A"/>
    <property type="match status" value="1"/>
</dbReference>
<feature type="domain" description="KOW" evidence="5">
    <location>
        <begin position="42"/>
        <end position="69"/>
    </location>
</feature>
<dbReference type="PANTHER" id="PTHR11143">
    <property type="entry name" value="60S RIBOSOMAL PROTEIN L26 FAMILY MEMBER"/>
    <property type="match status" value="1"/>
</dbReference>
<comment type="subunit">
    <text evidence="4">Part of the 50S ribosomal subunit.</text>
</comment>
<comment type="function">
    <text evidence="4">Located at the polypeptide exit tunnel on the outside of the subunit.</text>
</comment>
<keyword evidence="2 4" id="KW-0689">Ribosomal protein</keyword>
<evidence type="ECO:0000256" key="1">
    <source>
        <dbReference type="ARBA" id="ARBA00010618"/>
    </source>
</evidence>
<comment type="caution">
    <text evidence="6">The sequence shown here is derived from an EMBL/GenBank/DDBJ whole genome shotgun (WGS) entry which is preliminary data.</text>
</comment>
<dbReference type="InterPro" id="IPR005824">
    <property type="entry name" value="KOW"/>
</dbReference>
<dbReference type="GO" id="GO:0019843">
    <property type="term" value="F:rRNA binding"/>
    <property type="evidence" value="ECO:0007669"/>
    <property type="project" value="UniProtKB-UniRule"/>
</dbReference>
<evidence type="ECO:0000256" key="4">
    <source>
        <dbReference type="HAMAP-Rule" id="MF_01326"/>
    </source>
</evidence>
<dbReference type="Gene3D" id="2.30.30.30">
    <property type="match status" value="1"/>
</dbReference>
<evidence type="ECO:0000256" key="3">
    <source>
        <dbReference type="ARBA" id="ARBA00023274"/>
    </source>
</evidence>
<accession>A0A371NC32</accession>
<dbReference type="GO" id="GO:0003735">
    <property type="term" value="F:structural constituent of ribosome"/>
    <property type="evidence" value="ECO:0007669"/>
    <property type="project" value="UniProtKB-UniRule"/>
</dbReference>
<organism evidence="6 7">
    <name type="scientific">Methanothermobacter defluvii</name>
    <dbReference type="NCBI Taxonomy" id="49339"/>
    <lineage>
        <taxon>Archaea</taxon>
        <taxon>Methanobacteriati</taxon>
        <taxon>Methanobacteriota</taxon>
        <taxon>Methanomada group</taxon>
        <taxon>Methanobacteria</taxon>
        <taxon>Methanobacteriales</taxon>
        <taxon>Methanobacteriaceae</taxon>
        <taxon>Methanothermobacter</taxon>
    </lineage>
</organism>
<dbReference type="EMBL" id="QREL01000003">
    <property type="protein sequence ID" value="REE25205.1"/>
    <property type="molecule type" value="Genomic_DNA"/>
</dbReference>
<protein>
    <recommendedName>
        <fullName evidence="4">Large ribosomal subunit protein uL24</fullName>
    </recommendedName>
</protein>
<dbReference type="SMART" id="SM00739">
    <property type="entry name" value="KOW"/>
    <property type="match status" value="1"/>
</dbReference>
<comment type="similarity">
    <text evidence="1 4">Belongs to the universal ribosomal protein uL24 family.</text>
</comment>